<comment type="catalytic activity">
    <reaction evidence="9">
        <text>prephenate + NAD(+) = 3-(4-hydroxyphenyl)pyruvate + CO2 + NADH</text>
        <dbReference type="Rhea" id="RHEA:13869"/>
        <dbReference type="ChEBI" id="CHEBI:16526"/>
        <dbReference type="ChEBI" id="CHEBI:29934"/>
        <dbReference type="ChEBI" id="CHEBI:36242"/>
        <dbReference type="ChEBI" id="CHEBI:57540"/>
        <dbReference type="ChEBI" id="CHEBI:57945"/>
        <dbReference type="EC" id="1.3.1.12"/>
    </reaction>
</comment>
<dbReference type="PANTHER" id="PTHR21363:SF0">
    <property type="entry name" value="PREPHENATE DEHYDROGENASE [NADP(+)]"/>
    <property type="match status" value="1"/>
</dbReference>
<evidence type="ECO:0000256" key="2">
    <source>
        <dbReference type="ARBA" id="ARBA00007964"/>
    </source>
</evidence>
<evidence type="ECO:0000256" key="9">
    <source>
        <dbReference type="ARBA" id="ARBA00049260"/>
    </source>
</evidence>
<gene>
    <name evidence="13" type="ORF">ER308_19830</name>
</gene>
<dbReference type="SUPFAM" id="SSF55021">
    <property type="entry name" value="ACT-like"/>
    <property type="match status" value="1"/>
</dbReference>
<dbReference type="InterPro" id="IPR008927">
    <property type="entry name" value="6-PGluconate_DH-like_C_sf"/>
</dbReference>
<dbReference type="RefSeq" id="WP_131156586.1">
    <property type="nucleotide sequence ID" value="NZ_CP036402.1"/>
</dbReference>
<dbReference type="FunFam" id="3.40.50.720:FF:000208">
    <property type="entry name" value="Prephenate dehydrogenase"/>
    <property type="match status" value="1"/>
</dbReference>
<evidence type="ECO:0000256" key="5">
    <source>
        <dbReference type="ARBA" id="ARBA00022498"/>
    </source>
</evidence>
<dbReference type="Gene3D" id="3.30.2130.10">
    <property type="entry name" value="VC0802-like"/>
    <property type="match status" value="1"/>
</dbReference>
<dbReference type="Pfam" id="PF20463">
    <property type="entry name" value="PDH_C"/>
    <property type="match status" value="1"/>
</dbReference>
<dbReference type="AlphaFoldDB" id="A0A411YK54"/>
<dbReference type="InterPro" id="IPR046826">
    <property type="entry name" value="PDH_N"/>
</dbReference>
<dbReference type="InterPro" id="IPR036291">
    <property type="entry name" value="NAD(P)-bd_dom_sf"/>
</dbReference>
<dbReference type="InterPro" id="IPR046825">
    <property type="entry name" value="PDH_C"/>
</dbReference>
<dbReference type="GO" id="GO:0070403">
    <property type="term" value="F:NAD+ binding"/>
    <property type="evidence" value="ECO:0007669"/>
    <property type="project" value="InterPro"/>
</dbReference>
<evidence type="ECO:0000256" key="1">
    <source>
        <dbReference type="ARBA" id="ARBA00005067"/>
    </source>
</evidence>
<dbReference type="InterPro" id="IPR050812">
    <property type="entry name" value="Preph/Arog_dehydrog"/>
</dbReference>
<dbReference type="SUPFAM" id="SSF51735">
    <property type="entry name" value="NAD(P)-binding Rossmann-fold domains"/>
    <property type="match status" value="1"/>
</dbReference>
<sequence>MSVDTPPPSDHAARLPRRVALVGTGLIGTSLGLALRRVSQIERVTGYDADAQRLAVAHERGALDAAASTAEEAARGADLVVLAVPASAVGRAAASVASALPEGAILTDVASVKRRVVEQLQDAAPAGVHVIGGHPMAGSHESGPEHGSAELFVGATYLLTPTTYTAPAAYQRLHALAGAIGARPLAVHPARHDLLVAVVSHLPQLAATTLMNLATERAQREHAGLLLLAAGGFRDATRVAASDPDLWLEICAENREAITAVLDDYAERIRELRESLAHEDSTALRQVLEQAHAGRRGLPSKEVSRRPMVELVVPIADRPGTLSEVTTTVGAVGVNIEDMGIEHAAEGGRGALRLAVSGTEEAHRARDAITARGYEVVERRL</sequence>
<dbReference type="InterPro" id="IPR002912">
    <property type="entry name" value="ACT_dom"/>
</dbReference>
<reference evidence="13 14" key="1">
    <citation type="submission" date="2019-01" db="EMBL/GenBank/DDBJ databases">
        <title>Egibacter rhizosphaerae EGI 80759T.</title>
        <authorList>
            <person name="Chen D.-D."/>
            <person name="Tian Y."/>
            <person name="Jiao J.-Y."/>
            <person name="Zhang X.-T."/>
            <person name="Zhang Y.-G."/>
            <person name="Zhang Y."/>
            <person name="Xiao M."/>
            <person name="Shu W.-S."/>
            <person name="Li W.-J."/>
        </authorList>
    </citation>
    <scope>NUCLEOTIDE SEQUENCE [LARGE SCALE GENOMIC DNA]</scope>
    <source>
        <strain evidence="13 14">EGI 80759</strain>
    </source>
</reference>
<evidence type="ECO:0000259" key="12">
    <source>
        <dbReference type="PROSITE" id="PS51671"/>
    </source>
</evidence>
<keyword evidence="7" id="KW-0520">NAD</keyword>
<dbReference type="EMBL" id="CP036402">
    <property type="protein sequence ID" value="QBI21594.1"/>
    <property type="molecule type" value="Genomic_DNA"/>
</dbReference>
<dbReference type="SUPFAM" id="SSF48179">
    <property type="entry name" value="6-phosphogluconate dehydrogenase C-terminal domain-like"/>
    <property type="match status" value="1"/>
</dbReference>
<dbReference type="GO" id="GO:0008977">
    <property type="term" value="F:prephenate dehydrogenase (NAD+) activity"/>
    <property type="evidence" value="ECO:0007669"/>
    <property type="project" value="UniProtKB-EC"/>
</dbReference>
<dbReference type="Pfam" id="PF02153">
    <property type="entry name" value="PDH_N"/>
    <property type="match status" value="1"/>
</dbReference>
<feature type="coiled-coil region" evidence="10">
    <location>
        <begin position="255"/>
        <end position="282"/>
    </location>
</feature>
<dbReference type="PROSITE" id="PS51671">
    <property type="entry name" value="ACT"/>
    <property type="match status" value="1"/>
</dbReference>
<keyword evidence="5" id="KW-0827">Tyrosine biosynthesis</keyword>
<dbReference type="InterPro" id="IPR003099">
    <property type="entry name" value="Prephen_DH"/>
</dbReference>
<dbReference type="Proteomes" id="UP000291469">
    <property type="component" value="Chromosome"/>
</dbReference>
<evidence type="ECO:0000313" key="14">
    <source>
        <dbReference type="Proteomes" id="UP000291469"/>
    </source>
</evidence>
<keyword evidence="14" id="KW-1185">Reference proteome</keyword>
<evidence type="ECO:0000256" key="6">
    <source>
        <dbReference type="ARBA" id="ARBA00023002"/>
    </source>
</evidence>
<feature type="domain" description="Prephenate/arogenate dehydrogenase" evidence="11">
    <location>
        <begin position="17"/>
        <end position="306"/>
    </location>
</feature>
<dbReference type="GO" id="GO:0006571">
    <property type="term" value="P:tyrosine biosynthetic process"/>
    <property type="evidence" value="ECO:0007669"/>
    <property type="project" value="UniProtKB-UniPathway"/>
</dbReference>
<dbReference type="EC" id="1.3.1.12" evidence="3"/>
<evidence type="ECO:0000313" key="13">
    <source>
        <dbReference type="EMBL" id="QBI21594.1"/>
    </source>
</evidence>
<keyword evidence="6" id="KW-0560">Oxidoreductase</keyword>
<dbReference type="Gene3D" id="1.10.3660.10">
    <property type="entry name" value="6-phosphogluconate dehydrogenase C-terminal like domain"/>
    <property type="match status" value="1"/>
</dbReference>
<evidence type="ECO:0000256" key="7">
    <source>
        <dbReference type="ARBA" id="ARBA00023027"/>
    </source>
</evidence>
<dbReference type="Gene3D" id="3.40.50.720">
    <property type="entry name" value="NAD(P)-binding Rossmann-like Domain"/>
    <property type="match status" value="1"/>
</dbReference>
<comment type="similarity">
    <text evidence="2">Belongs to the prephenate/arogenate dehydrogenase family.</text>
</comment>
<evidence type="ECO:0000256" key="3">
    <source>
        <dbReference type="ARBA" id="ARBA00012068"/>
    </source>
</evidence>
<evidence type="ECO:0000256" key="4">
    <source>
        <dbReference type="ARBA" id="ARBA00016891"/>
    </source>
</evidence>
<feature type="domain" description="ACT" evidence="12">
    <location>
        <begin position="310"/>
        <end position="381"/>
    </location>
</feature>
<evidence type="ECO:0000259" key="11">
    <source>
        <dbReference type="PROSITE" id="PS51176"/>
    </source>
</evidence>
<proteinExistence type="inferred from homology"/>
<dbReference type="InterPro" id="IPR045865">
    <property type="entry name" value="ACT-like_dom_sf"/>
</dbReference>
<accession>A0A411YK54</accession>
<name>A0A411YK54_9ACTN</name>
<keyword evidence="8" id="KW-0057">Aromatic amino acid biosynthesis</keyword>
<dbReference type="PANTHER" id="PTHR21363">
    <property type="entry name" value="PREPHENATE DEHYDROGENASE"/>
    <property type="match status" value="1"/>
</dbReference>
<keyword evidence="10" id="KW-0175">Coiled coil</keyword>
<dbReference type="GO" id="GO:0004665">
    <property type="term" value="F:prephenate dehydrogenase (NADP+) activity"/>
    <property type="evidence" value="ECO:0007669"/>
    <property type="project" value="InterPro"/>
</dbReference>
<keyword evidence="8" id="KW-0028">Amino-acid biosynthesis</keyword>
<organism evidence="13 14">
    <name type="scientific">Egibacter rhizosphaerae</name>
    <dbReference type="NCBI Taxonomy" id="1670831"/>
    <lineage>
        <taxon>Bacteria</taxon>
        <taxon>Bacillati</taxon>
        <taxon>Actinomycetota</taxon>
        <taxon>Nitriliruptoria</taxon>
        <taxon>Egibacterales</taxon>
        <taxon>Egibacteraceae</taxon>
        <taxon>Egibacter</taxon>
    </lineage>
</organism>
<dbReference type="OrthoDB" id="9802008at2"/>
<evidence type="ECO:0000256" key="10">
    <source>
        <dbReference type="SAM" id="Coils"/>
    </source>
</evidence>
<protein>
    <recommendedName>
        <fullName evidence="4">Prephenate dehydrogenase</fullName>
        <ecNumber evidence="3">1.3.1.12</ecNumber>
    </recommendedName>
</protein>
<dbReference type="PROSITE" id="PS51176">
    <property type="entry name" value="PDH_ADH"/>
    <property type="match status" value="1"/>
</dbReference>
<dbReference type="UniPathway" id="UPA00122">
    <property type="reaction ID" value="UER00961"/>
</dbReference>
<dbReference type="KEGG" id="erz:ER308_19830"/>
<evidence type="ECO:0000256" key="8">
    <source>
        <dbReference type="ARBA" id="ARBA00023141"/>
    </source>
</evidence>
<comment type="pathway">
    <text evidence="1">Amino-acid biosynthesis; L-tyrosine biosynthesis; (4-hydroxyphenyl)pyruvate from prephenate (NAD(+) route): step 1/1.</text>
</comment>